<organism evidence="2 3">
    <name type="scientific">Xenotaenia resolanae</name>
    <dbReference type="NCBI Taxonomy" id="208358"/>
    <lineage>
        <taxon>Eukaryota</taxon>
        <taxon>Metazoa</taxon>
        <taxon>Chordata</taxon>
        <taxon>Craniata</taxon>
        <taxon>Vertebrata</taxon>
        <taxon>Euteleostomi</taxon>
        <taxon>Actinopterygii</taxon>
        <taxon>Neopterygii</taxon>
        <taxon>Teleostei</taxon>
        <taxon>Neoteleostei</taxon>
        <taxon>Acanthomorphata</taxon>
        <taxon>Ovalentaria</taxon>
        <taxon>Atherinomorphae</taxon>
        <taxon>Cyprinodontiformes</taxon>
        <taxon>Goodeidae</taxon>
        <taxon>Xenotaenia</taxon>
    </lineage>
</organism>
<proteinExistence type="predicted"/>
<dbReference type="EMBL" id="JAHRIM010052966">
    <property type="protein sequence ID" value="MEQ2269763.1"/>
    <property type="molecule type" value="Genomic_DNA"/>
</dbReference>
<feature type="region of interest" description="Disordered" evidence="1">
    <location>
        <begin position="1"/>
        <end position="67"/>
    </location>
</feature>
<gene>
    <name evidence="2" type="ORF">XENORESO_009123</name>
</gene>
<reference evidence="2 3" key="1">
    <citation type="submission" date="2021-06" db="EMBL/GenBank/DDBJ databases">
        <authorList>
            <person name="Palmer J.M."/>
        </authorList>
    </citation>
    <scope>NUCLEOTIDE SEQUENCE [LARGE SCALE GENOMIC DNA]</scope>
    <source>
        <strain evidence="2 3">XR_2019</strain>
        <tissue evidence="2">Muscle</tissue>
    </source>
</reference>
<accession>A0ABV0WJF5</accession>
<protein>
    <submittedName>
        <fullName evidence="2">Uncharacterized protein</fullName>
    </submittedName>
</protein>
<keyword evidence="3" id="KW-1185">Reference proteome</keyword>
<evidence type="ECO:0000313" key="2">
    <source>
        <dbReference type="EMBL" id="MEQ2269763.1"/>
    </source>
</evidence>
<name>A0ABV0WJF5_9TELE</name>
<sequence>MLLPGNKAEIEETISYSSEADESKTRLDPTGSISKQQELFSFPKNRRAPPEQVNSDDPQSAALRRGK</sequence>
<comment type="caution">
    <text evidence="2">The sequence shown here is derived from an EMBL/GenBank/DDBJ whole genome shotgun (WGS) entry which is preliminary data.</text>
</comment>
<evidence type="ECO:0000256" key="1">
    <source>
        <dbReference type="SAM" id="MobiDB-lite"/>
    </source>
</evidence>
<evidence type="ECO:0000313" key="3">
    <source>
        <dbReference type="Proteomes" id="UP001444071"/>
    </source>
</evidence>
<dbReference type="Proteomes" id="UP001444071">
    <property type="component" value="Unassembled WGS sequence"/>
</dbReference>